<dbReference type="Pfam" id="PF16913">
    <property type="entry name" value="PUNUT"/>
    <property type="match status" value="1"/>
</dbReference>
<organism evidence="9 10">
    <name type="scientific">Iris pallida</name>
    <name type="common">Sweet iris</name>
    <dbReference type="NCBI Taxonomy" id="29817"/>
    <lineage>
        <taxon>Eukaryota</taxon>
        <taxon>Viridiplantae</taxon>
        <taxon>Streptophyta</taxon>
        <taxon>Embryophyta</taxon>
        <taxon>Tracheophyta</taxon>
        <taxon>Spermatophyta</taxon>
        <taxon>Magnoliopsida</taxon>
        <taxon>Liliopsida</taxon>
        <taxon>Asparagales</taxon>
        <taxon>Iridaceae</taxon>
        <taxon>Iridoideae</taxon>
        <taxon>Irideae</taxon>
        <taxon>Iris</taxon>
    </lineage>
</organism>
<dbReference type="GO" id="GO:0015211">
    <property type="term" value="F:purine nucleoside transmembrane transporter activity"/>
    <property type="evidence" value="ECO:0007669"/>
    <property type="project" value="UniProtKB-UniRule"/>
</dbReference>
<feature type="transmembrane region" description="Helical" evidence="7">
    <location>
        <begin position="194"/>
        <end position="214"/>
    </location>
</feature>
<keyword evidence="6 7" id="KW-0472">Membrane</keyword>
<dbReference type="PANTHER" id="PTHR31376:SF105">
    <property type="entry name" value="PURINE PERMEASE-RELATED"/>
    <property type="match status" value="1"/>
</dbReference>
<feature type="transmembrane region" description="Helical" evidence="7">
    <location>
        <begin position="337"/>
        <end position="358"/>
    </location>
</feature>
<keyword evidence="4 7" id="KW-0812">Transmembrane</keyword>
<dbReference type="GO" id="GO:0016020">
    <property type="term" value="C:membrane"/>
    <property type="evidence" value="ECO:0007669"/>
    <property type="project" value="UniProtKB-SubCell"/>
</dbReference>
<evidence type="ECO:0000256" key="1">
    <source>
        <dbReference type="ARBA" id="ARBA00004141"/>
    </source>
</evidence>
<keyword evidence="3 7" id="KW-0813">Transport</keyword>
<accession>A0AAX6F5H0</accession>
<reference evidence="9" key="2">
    <citation type="submission" date="2023-04" db="EMBL/GenBank/DDBJ databases">
        <authorList>
            <person name="Bruccoleri R.E."/>
            <person name="Oakeley E.J."/>
            <person name="Faust A.-M."/>
            <person name="Dessus-Babus S."/>
            <person name="Altorfer M."/>
            <person name="Burckhardt D."/>
            <person name="Oertli M."/>
            <person name="Naumann U."/>
            <person name="Petersen F."/>
            <person name="Wong J."/>
        </authorList>
    </citation>
    <scope>NUCLEOTIDE SEQUENCE</scope>
    <source>
        <strain evidence="9">GSM-AAB239-AS_SAM_17_03QT</strain>
        <tissue evidence="9">Leaf</tissue>
    </source>
</reference>
<keyword evidence="10" id="KW-1185">Reference proteome</keyword>
<dbReference type="InterPro" id="IPR037185">
    <property type="entry name" value="EmrE-like"/>
</dbReference>
<dbReference type="SUPFAM" id="SSF103481">
    <property type="entry name" value="Multidrug resistance efflux transporter EmrE"/>
    <property type="match status" value="1"/>
</dbReference>
<feature type="transmembrane region" description="Helical" evidence="7">
    <location>
        <begin position="62"/>
        <end position="85"/>
    </location>
</feature>
<dbReference type="Proteomes" id="UP001140949">
    <property type="component" value="Unassembled WGS sequence"/>
</dbReference>
<feature type="compositionally biased region" description="Acidic residues" evidence="8">
    <location>
        <begin position="28"/>
        <end position="37"/>
    </location>
</feature>
<dbReference type="AlphaFoldDB" id="A0AAX6F5H0"/>
<reference evidence="9" key="1">
    <citation type="journal article" date="2023" name="GigaByte">
        <title>Genome assembly of the bearded iris, Iris pallida Lam.</title>
        <authorList>
            <person name="Bruccoleri R.E."/>
            <person name="Oakeley E.J."/>
            <person name="Faust A.M.E."/>
            <person name="Altorfer M."/>
            <person name="Dessus-Babus S."/>
            <person name="Burckhardt D."/>
            <person name="Oertli M."/>
            <person name="Naumann U."/>
            <person name="Petersen F."/>
            <person name="Wong J."/>
        </authorList>
    </citation>
    <scope>NUCLEOTIDE SEQUENCE</scope>
    <source>
        <strain evidence="9">GSM-AAB239-AS_SAM_17_03QT</strain>
    </source>
</reference>
<evidence type="ECO:0000256" key="2">
    <source>
        <dbReference type="ARBA" id="ARBA00006213"/>
    </source>
</evidence>
<gene>
    <name evidence="9" type="ORF">M6B38_150320</name>
</gene>
<evidence type="ECO:0000313" key="10">
    <source>
        <dbReference type="Proteomes" id="UP001140949"/>
    </source>
</evidence>
<evidence type="ECO:0000256" key="6">
    <source>
        <dbReference type="ARBA" id="ARBA00023136"/>
    </source>
</evidence>
<feature type="transmembrane region" description="Helical" evidence="7">
    <location>
        <begin position="163"/>
        <end position="187"/>
    </location>
</feature>
<feature type="transmembrane region" description="Helical" evidence="7">
    <location>
        <begin position="132"/>
        <end position="151"/>
    </location>
</feature>
<feature type="transmembrane region" description="Helical" evidence="7">
    <location>
        <begin position="268"/>
        <end position="285"/>
    </location>
</feature>
<feature type="transmembrane region" description="Helical" evidence="7">
    <location>
        <begin position="97"/>
        <end position="120"/>
    </location>
</feature>
<dbReference type="InterPro" id="IPR030182">
    <property type="entry name" value="PUP_plant"/>
</dbReference>
<dbReference type="GO" id="GO:0005345">
    <property type="term" value="F:purine nucleobase transmembrane transporter activity"/>
    <property type="evidence" value="ECO:0007669"/>
    <property type="project" value="UniProtKB-UniRule"/>
</dbReference>
<dbReference type="PANTHER" id="PTHR31376">
    <property type="entry name" value="OS09G0467300 PROTEIN-RELATED"/>
    <property type="match status" value="1"/>
</dbReference>
<proteinExistence type="inferred from homology"/>
<comment type="caution">
    <text evidence="9">The sequence shown here is derived from an EMBL/GenBank/DDBJ whole genome shotgun (WGS) entry which is preliminary data.</text>
</comment>
<evidence type="ECO:0000256" key="5">
    <source>
        <dbReference type="ARBA" id="ARBA00022989"/>
    </source>
</evidence>
<name>A0AAX6F5H0_IRIPA</name>
<evidence type="ECO:0000256" key="3">
    <source>
        <dbReference type="ARBA" id="ARBA00022448"/>
    </source>
</evidence>
<evidence type="ECO:0000313" key="9">
    <source>
        <dbReference type="EMBL" id="KAJ6811710.1"/>
    </source>
</evidence>
<feature type="transmembrane region" description="Helical" evidence="7">
    <location>
        <begin position="226"/>
        <end position="247"/>
    </location>
</feature>
<feature type="region of interest" description="Disordered" evidence="8">
    <location>
        <begin position="1"/>
        <end position="55"/>
    </location>
</feature>
<comment type="subcellular location">
    <subcellularLocation>
        <location evidence="1 7">Membrane</location>
        <topology evidence="1 7">Multi-pass membrane protein</topology>
    </subcellularLocation>
</comment>
<protein>
    <recommendedName>
        <fullName evidence="7">Probable purine permease</fullName>
    </recommendedName>
</protein>
<sequence length="400" mass="43702">MMSSTTDPLLLPTYGAYEQSKIRSGSKEEEEEDDMDVESASSLQPTKLEEEKKKRSSSLSSGVRRVLIVANCLLLVLGTSGGPLISRLYFLHGGHRQWLSCFLETAGFPIILLPLSLSFLHRRRRDPLARPVLITPHVFLACAALGVMTGLDDFLYAYGLSFLPVSTSALLISTQLAFTALFAFLVVKQRFTPFSLNSVALLCVGAVILGLHASSDRPAGTSKAQYFTGFFLTLGAAALYGLVLPLVELTYLRAGQAITYTLVMEMQFVMGLFATAFCAVGMIVNKDFQAIPREAKQFELGEGKYYTVLVFAAILWQSFFLGTVGVIFCVNTLLAGIIIAVFIPVTEVLGVIFFHEAFSSEKGVALALSLWGLASYSYGEYLEGKEKKKRAALLLTDQTL</sequence>
<feature type="transmembrane region" description="Helical" evidence="7">
    <location>
        <begin position="364"/>
        <end position="382"/>
    </location>
</feature>
<evidence type="ECO:0000256" key="7">
    <source>
        <dbReference type="RuleBase" id="RU368015"/>
    </source>
</evidence>
<keyword evidence="5 7" id="KW-1133">Transmembrane helix</keyword>
<evidence type="ECO:0000256" key="4">
    <source>
        <dbReference type="ARBA" id="ARBA00022692"/>
    </source>
</evidence>
<comment type="similarity">
    <text evidence="2 7">Belongs to the purine permeases (TC 2.A.7.14) family.</text>
</comment>
<evidence type="ECO:0000256" key="8">
    <source>
        <dbReference type="SAM" id="MobiDB-lite"/>
    </source>
</evidence>
<dbReference type="EMBL" id="JANAVB010031417">
    <property type="protein sequence ID" value="KAJ6811710.1"/>
    <property type="molecule type" value="Genomic_DNA"/>
</dbReference>
<feature type="transmembrane region" description="Helical" evidence="7">
    <location>
        <begin position="305"/>
        <end position="330"/>
    </location>
</feature>
<dbReference type="Gene3D" id="1.10.3730.20">
    <property type="match status" value="1"/>
</dbReference>